<dbReference type="SUPFAM" id="SSF52172">
    <property type="entry name" value="CheY-like"/>
    <property type="match status" value="1"/>
</dbReference>
<feature type="modified residue" description="4-aspartylphosphate" evidence="2">
    <location>
        <position position="62"/>
    </location>
</feature>
<dbReference type="AlphaFoldDB" id="A0A9J6PN72"/>
<protein>
    <submittedName>
        <fullName evidence="4">Response regulator</fullName>
    </submittedName>
</protein>
<dbReference type="InterPro" id="IPR011006">
    <property type="entry name" value="CheY-like_superfamily"/>
</dbReference>
<sequence length="134" mass="15454">MESQQNGELSGVRVLLVEDNPVNQIVAQENLLALGCNVDLADDGLMALDRWQSNTYDIIYMDCAMPNMDGLQATREIRRREREQGPERHTTIVALTAHFQKENRDECFEAGMDDFMTKPFTRDELKQMLTRWTS</sequence>
<dbReference type="PANTHER" id="PTHR45339:SF3">
    <property type="entry name" value="HISTIDINE KINASE"/>
    <property type="match status" value="1"/>
</dbReference>
<evidence type="ECO:0000313" key="5">
    <source>
        <dbReference type="Proteomes" id="UP001055804"/>
    </source>
</evidence>
<evidence type="ECO:0000313" key="4">
    <source>
        <dbReference type="EMBL" id="MCP1337514.1"/>
    </source>
</evidence>
<evidence type="ECO:0000256" key="1">
    <source>
        <dbReference type="ARBA" id="ARBA00022553"/>
    </source>
</evidence>
<proteinExistence type="predicted"/>
<dbReference type="PROSITE" id="PS50110">
    <property type="entry name" value="RESPONSE_REGULATORY"/>
    <property type="match status" value="1"/>
</dbReference>
<dbReference type="RefSeq" id="WP_269333479.1">
    <property type="nucleotide sequence ID" value="NZ_JAMZFT010000003.1"/>
</dbReference>
<name>A0A9J6PN72_9PROT</name>
<dbReference type="SMART" id="SM00448">
    <property type="entry name" value="REC"/>
    <property type="match status" value="1"/>
</dbReference>
<feature type="domain" description="Response regulatory" evidence="3">
    <location>
        <begin position="13"/>
        <end position="133"/>
    </location>
</feature>
<comment type="caution">
    <text evidence="4">The sequence shown here is derived from an EMBL/GenBank/DDBJ whole genome shotgun (WGS) entry which is preliminary data.</text>
</comment>
<keyword evidence="1 2" id="KW-0597">Phosphoprotein</keyword>
<gene>
    <name evidence="4" type="ORF">NJQ99_13910</name>
</gene>
<evidence type="ECO:0000259" key="3">
    <source>
        <dbReference type="PROSITE" id="PS50110"/>
    </source>
</evidence>
<dbReference type="Proteomes" id="UP001055804">
    <property type="component" value="Unassembled WGS sequence"/>
</dbReference>
<dbReference type="GO" id="GO:0000160">
    <property type="term" value="P:phosphorelay signal transduction system"/>
    <property type="evidence" value="ECO:0007669"/>
    <property type="project" value="InterPro"/>
</dbReference>
<dbReference type="CDD" id="cd17546">
    <property type="entry name" value="REC_hyHK_CKI1_RcsC-like"/>
    <property type="match status" value="1"/>
</dbReference>
<evidence type="ECO:0000256" key="2">
    <source>
        <dbReference type="PROSITE-ProRule" id="PRU00169"/>
    </source>
</evidence>
<reference evidence="4" key="1">
    <citation type="submission" date="2022-06" db="EMBL/GenBank/DDBJ databases">
        <title>Isolation and Genomics of Futiania mangrovii gen. nov., sp. nov., a Rare and Metabolically-versatile member in the Class Alphaproteobacteria.</title>
        <authorList>
            <person name="Liu L."/>
            <person name="Huang W.-C."/>
            <person name="Pan J."/>
            <person name="Li J."/>
            <person name="Huang Y."/>
            <person name="Du H."/>
            <person name="Liu Y."/>
            <person name="Li M."/>
        </authorList>
    </citation>
    <scope>NUCLEOTIDE SEQUENCE</scope>
    <source>
        <strain evidence="4">FT118</strain>
    </source>
</reference>
<dbReference type="Gene3D" id="3.40.50.2300">
    <property type="match status" value="1"/>
</dbReference>
<keyword evidence="5" id="KW-1185">Reference proteome</keyword>
<dbReference type="Pfam" id="PF00072">
    <property type="entry name" value="Response_reg"/>
    <property type="match status" value="1"/>
</dbReference>
<accession>A0A9J6PN72</accession>
<dbReference type="EMBL" id="JAMZFT010000003">
    <property type="protein sequence ID" value="MCP1337514.1"/>
    <property type="molecule type" value="Genomic_DNA"/>
</dbReference>
<organism evidence="4 5">
    <name type="scientific">Futiania mangrovi</name>
    <dbReference type="NCBI Taxonomy" id="2959716"/>
    <lineage>
        <taxon>Bacteria</taxon>
        <taxon>Pseudomonadati</taxon>
        <taxon>Pseudomonadota</taxon>
        <taxon>Alphaproteobacteria</taxon>
        <taxon>Futianiales</taxon>
        <taxon>Futianiaceae</taxon>
        <taxon>Futiania</taxon>
    </lineage>
</organism>
<dbReference type="PANTHER" id="PTHR45339">
    <property type="entry name" value="HYBRID SIGNAL TRANSDUCTION HISTIDINE KINASE J"/>
    <property type="match status" value="1"/>
</dbReference>
<dbReference type="InterPro" id="IPR001789">
    <property type="entry name" value="Sig_transdc_resp-reg_receiver"/>
</dbReference>